<keyword evidence="1" id="KW-1133">Transmembrane helix</keyword>
<accession>A0AA96V0K2</accession>
<dbReference type="AlphaFoldDB" id="A0AA96V0K2"/>
<proteinExistence type="predicted"/>
<evidence type="ECO:0000313" key="2">
    <source>
        <dbReference type="EMBL" id="WNY24104.1"/>
    </source>
</evidence>
<feature type="transmembrane region" description="Helical" evidence="1">
    <location>
        <begin position="125"/>
        <end position="143"/>
    </location>
</feature>
<name>A0AA96V0K2_9EURY</name>
<dbReference type="InterPro" id="IPR046664">
    <property type="entry name" value="DUF6773"/>
</dbReference>
<feature type="transmembrane region" description="Helical" evidence="1">
    <location>
        <begin position="58"/>
        <end position="75"/>
    </location>
</feature>
<feature type="transmembrane region" description="Helical" evidence="1">
    <location>
        <begin position="87"/>
        <end position="110"/>
    </location>
</feature>
<reference evidence="2 3" key="1">
    <citation type="submission" date="2023-07" db="EMBL/GenBank/DDBJ databases">
        <title>Closed genoem sequence of Methanomicrococcus sp. Hf6.</title>
        <authorList>
            <person name="Poehlein A."/>
            <person name="Protasov E."/>
            <person name="Platt K."/>
            <person name="Reeh H."/>
            <person name="Daniel R."/>
            <person name="Brune A."/>
        </authorList>
    </citation>
    <scope>NUCLEOTIDE SEQUENCE [LARGE SCALE GENOMIC DNA]</scope>
    <source>
        <strain evidence="2 3">Hf6</strain>
    </source>
</reference>
<dbReference type="KEGG" id="mehf:MmiHf6_14330"/>
<dbReference type="GeneID" id="85196027"/>
<evidence type="ECO:0000256" key="1">
    <source>
        <dbReference type="SAM" id="Phobius"/>
    </source>
</evidence>
<feature type="transmembrane region" description="Helical" evidence="1">
    <location>
        <begin position="31"/>
        <end position="52"/>
    </location>
</feature>
<dbReference type="Proteomes" id="UP001302978">
    <property type="component" value="Chromosome"/>
</dbReference>
<dbReference type="RefSeq" id="WP_316557277.1">
    <property type="nucleotide sequence ID" value="NZ_CP131059.1"/>
</dbReference>
<protein>
    <submittedName>
        <fullName evidence="2">Uncharacterized protein</fullName>
    </submittedName>
</protein>
<evidence type="ECO:0000313" key="3">
    <source>
        <dbReference type="Proteomes" id="UP001302978"/>
    </source>
</evidence>
<dbReference type="EMBL" id="CP131059">
    <property type="protein sequence ID" value="WNY24104.1"/>
    <property type="molecule type" value="Genomic_DNA"/>
</dbReference>
<keyword evidence="1" id="KW-0472">Membrane</keyword>
<keyword evidence="1" id="KW-0812">Transmembrane</keyword>
<keyword evidence="3" id="KW-1185">Reference proteome</keyword>
<dbReference type="Pfam" id="PF20563">
    <property type="entry name" value="DUF6773"/>
    <property type="match status" value="1"/>
</dbReference>
<gene>
    <name evidence="2" type="ORF">MmiHf6_14330</name>
</gene>
<organism evidence="2 3">
    <name type="scientific">Methanimicrococcus hongohii</name>
    <dbReference type="NCBI Taxonomy" id="3028295"/>
    <lineage>
        <taxon>Archaea</taxon>
        <taxon>Methanobacteriati</taxon>
        <taxon>Methanobacteriota</taxon>
        <taxon>Stenosarchaea group</taxon>
        <taxon>Methanomicrobia</taxon>
        <taxon>Methanosarcinales</taxon>
        <taxon>Methanosarcinaceae</taxon>
        <taxon>Methanimicrococcus</taxon>
    </lineage>
</organism>
<sequence length="156" mass="17648">MTTNSKIDSYLSKHYDEKQLLDRYRISFETMWLTFLLIFVSGMVKIFYGPWAADNTEMMVLVSLPIAYFMVRSVLKGAYFSVQQKSYAGTLIFLAAIGLLNIGISAVSLMNNGSIIENGMLSENLFQFFLGLPFILIPIAYLIKKKVGKNDAEDDE</sequence>